<dbReference type="InterPro" id="IPR050743">
    <property type="entry name" value="2-oxoacid_DH_E2_comp"/>
</dbReference>
<dbReference type="EMBL" id="FMSP01000007">
    <property type="protein sequence ID" value="SCV71661.1"/>
    <property type="molecule type" value="Genomic_DNA"/>
</dbReference>
<dbReference type="InterPro" id="IPR001078">
    <property type="entry name" value="2-oxoacid_DH_actylTfrase"/>
</dbReference>
<dbReference type="Gene3D" id="2.40.50.100">
    <property type="match status" value="1"/>
</dbReference>
<comment type="similarity">
    <text evidence="2 7">Belongs to the 2-oxoacid dehydrogenase family.</text>
</comment>
<dbReference type="GO" id="GO:0045333">
    <property type="term" value="P:cellular respiration"/>
    <property type="evidence" value="ECO:0007669"/>
    <property type="project" value="UniProtKB-ARBA"/>
</dbReference>
<feature type="compositionally biased region" description="Polar residues" evidence="8">
    <location>
        <begin position="167"/>
        <end position="191"/>
    </location>
</feature>
<keyword evidence="6 7" id="KW-0012">Acyltransferase</keyword>
<dbReference type="CDD" id="cd06849">
    <property type="entry name" value="lipoyl_domain"/>
    <property type="match status" value="1"/>
</dbReference>
<proteinExistence type="inferred from homology"/>
<evidence type="ECO:0000313" key="12">
    <source>
        <dbReference type="Proteomes" id="UP000198372"/>
    </source>
</evidence>
<dbReference type="SUPFAM" id="SSF47005">
    <property type="entry name" value="Peripheral subunit-binding domain of 2-oxo acid dehydrogenase complex"/>
    <property type="match status" value="1"/>
</dbReference>
<dbReference type="InterPro" id="IPR011053">
    <property type="entry name" value="Single_hybrid_motif"/>
</dbReference>
<keyword evidence="4 7" id="KW-0450">Lipoyl</keyword>
<protein>
    <recommendedName>
        <fullName evidence="7">Dihydrolipoamide acetyltransferase component of pyruvate dehydrogenase complex</fullName>
        <ecNumber evidence="7">2.3.1.-</ecNumber>
    </recommendedName>
</protein>
<dbReference type="PROSITE" id="PS50968">
    <property type="entry name" value="BIOTINYL_LIPOYL"/>
    <property type="match status" value="1"/>
</dbReference>
<name>A0A238FHP8_9BASI</name>
<dbReference type="GO" id="GO:0005739">
    <property type="term" value="C:mitochondrion"/>
    <property type="evidence" value="ECO:0007669"/>
    <property type="project" value="TreeGrafter"/>
</dbReference>
<dbReference type="OrthoDB" id="15567at2759"/>
<comment type="cofactor">
    <cofactor evidence="1 7">
        <name>(R)-lipoate</name>
        <dbReference type="ChEBI" id="CHEBI:83088"/>
    </cofactor>
</comment>
<dbReference type="Gene3D" id="3.30.559.10">
    <property type="entry name" value="Chloramphenicol acetyltransferase-like domain"/>
    <property type="match status" value="1"/>
</dbReference>
<evidence type="ECO:0000313" key="11">
    <source>
        <dbReference type="EMBL" id="SCV71661.1"/>
    </source>
</evidence>
<feature type="domain" description="Peripheral subunit-binding (PSBD)" evidence="10">
    <location>
        <begin position="199"/>
        <end position="236"/>
    </location>
</feature>
<dbReference type="GO" id="GO:0016407">
    <property type="term" value="F:acetyltransferase activity"/>
    <property type="evidence" value="ECO:0007669"/>
    <property type="project" value="TreeGrafter"/>
</dbReference>
<evidence type="ECO:0000256" key="4">
    <source>
        <dbReference type="ARBA" id="ARBA00022823"/>
    </source>
</evidence>
<gene>
    <name evidence="11" type="ORF">BQ2448_3249</name>
</gene>
<reference evidence="12" key="1">
    <citation type="submission" date="2016-09" db="EMBL/GenBank/DDBJ databases">
        <authorList>
            <person name="Jeantristanb JTB J.-T."/>
            <person name="Ricardo R."/>
        </authorList>
    </citation>
    <scope>NUCLEOTIDE SEQUENCE [LARGE SCALE GENOMIC DNA]</scope>
</reference>
<dbReference type="PROSITE" id="PS51826">
    <property type="entry name" value="PSBD"/>
    <property type="match status" value="1"/>
</dbReference>
<accession>A0A238FHP8</accession>
<dbReference type="InterPro" id="IPR000089">
    <property type="entry name" value="Biotin_lipoyl"/>
</dbReference>
<evidence type="ECO:0000256" key="5">
    <source>
        <dbReference type="ARBA" id="ARBA00022946"/>
    </source>
</evidence>
<dbReference type="EC" id="2.3.1.-" evidence="7"/>
<dbReference type="Pfam" id="PF00364">
    <property type="entry name" value="Biotin_lipoyl"/>
    <property type="match status" value="1"/>
</dbReference>
<keyword evidence="12" id="KW-1185">Reference proteome</keyword>
<dbReference type="Gene3D" id="4.10.320.10">
    <property type="entry name" value="E3-binding domain"/>
    <property type="match status" value="1"/>
</dbReference>
<feature type="region of interest" description="Disordered" evidence="8">
    <location>
        <begin position="143"/>
        <end position="197"/>
    </location>
</feature>
<dbReference type="GO" id="GO:0031405">
    <property type="term" value="F:lipoic acid binding"/>
    <property type="evidence" value="ECO:0007669"/>
    <property type="project" value="TreeGrafter"/>
</dbReference>
<dbReference type="InterPro" id="IPR023213">
    <property type="entry name" value="CAT-like_dom_sf"/>
</dbReference>
<dbReference type="SUPFAM" id="SSF52777">
    <property type="entry name" value="CoA-dependent acyltransferases"/>
    <property type="match status" value="1"/>
</dbReference>
<evidence type="ECO:0000256" key="2">
    <source>
        <dbReference type="ARBA" id="ARBA00007317"/>
    </source>
</evidence>
<dbReference type="Proteomes" id="UP000198372">
    <property type="component" value="Unassembled WGS sequence"/>
</dbReference>
<sequence length="559" mass="59514">MIARRASRLLRTPTTTARGATLLPRSSARQLLAHEQHVLPRASPVLPPQPWRSFASTSTKHATISKPFLLADIGEGITEVEIVKWLIEDGQQIEMFDPIVEVMSDKATVEITSPYSGRVKALNGAVGDVIRVGKTLCEVEMEAEEGEKVETPSAPNVDSPNAALATSAVSEKAPNSGSASSGEPTASTSTGELIDREVWATPATRRIAREHSVNLNLVPRTGKDGRVTKTDVLDFIAQGSSAPSTTSSSPAASTSSATPAPPAHLSTSAAGAAAATTTVPLTGVRKAMFKAMTAALAIPHFSYSETLDVTLLERLRISLNSHIPLTHRATLTPAEEAQLSAIQTFSPSTTRLPEAERIHKLTLLPLLIKGLSQALYDNPLFLSLLAPSQDSLILRKSHDISIALSAPSGGGLYTPLLPNVDQSSPYDLASQITLLQKTVPRFPPKHSGTGSITLSNVGVVGGTTTHPIIPPTGQLAIGAMGRIRVEPRYMKGSISEAKKIAQGLLDESEVELLRMEPRMLMDVTFSADHRVVEGAELAKLVESWKRIVEEPGRMSGLGR</sequence>
<evidence type="ECO:0000259" key="10">
    <source>
        <dbReference type="PROSITE" id="PS51826"/>
    </source>
</evidence>
<dbReference type="PANTHER" id="PTHR43178:SF5">
    <property type="entry name" value="LIPOAMIDE ACYLTRANSFERASE COMPONENT OF BRANCHED-CHAIN ALPHA-KETO ACID DEHYDROGENASE COMPLEX, MITOCHONDRIAL"/>
    <property type="match status" value="1"/>
</dbReference>
<dbReference type="InterPro" id="IPR036625">
    <property type="entry name" value="E3-bd_dom_sf"/>
</dbReference>
<evidence type="ECO:0000256" key="6">
    <source>
        <dbReference type="ARBA" id="ARBA00023315"/>
    </source>
</evidence>
<evidence type="ECO:0000259" key="9">
    <source>
        <dbReference type="PROSITE" id="PS50968"/>
    </source>
</evidence>
<evidence type="ECO:0000256" key="7">
    <source>
        <dbReference type="RuleBase" id="RU003423"/>
    </source>
</evidence>
<organism evidence="11 12">
    <name type="scientific">Microbotryum intermedium</name>
    <dbReference type="NCBI Taxonomy" id="269621"/>
    <lineage>
        <taxon>Eukaryota</taxon>
        <taxon>Fungi</taxon>
        <taxon>Dikarya</taxon>
        <taxon>Basidiomycota</taxon>
        <taxon>Pucciniomycotina</taxon>
        <taxon>Microbotryomycetes</taxon>
        <taxon>Microbotryales</taxon>
        <taxon>Microbotryaceae</taxon>
        <taxon>Microbotryum</taxon>
    </lineage>
</organism>
<evidence type="ECO:0000256" key="8">
    <source>
        <dbReference type="SAM" id="MobiDB-lite"/>
    </source>
</evidence>
<dbReference type="Pfam" id="PF02817">
    <property type="entry name" value="E3_binding"/>
    <property type="match status" value="1"/>
</dbReference>
<keyword evidence="5" id="KW-0809">Transit peptide</keyword>
<dbReference type="PANTHER" id="PTHR43178">
    <property type="entry name" value="DIHYDROLIPOAMIDE ACETYLTRANSFERASE COMPONENT OF PYRUVATE DEHYDROGENASE COMPLEX"/>
    <property type="match status" value="1"/>
</dbReference>
<dbReference type="STRING" id="269621.A0A238FHP8"/>
<keyword evidence="3 7" id="KW-0808">Transferase</keyword>
<dbReference type="InterPro" id="IPR004167">
    <property type="entry name" value="PSBD"/>
</dbReference>
<feature type="region of interest" description="Disordered" evidence="8">
    <location>
        <begin position="238"/>
        <end position="272"/>
    </location>
</feature>
<feature type="compositionally biased region" description="Low complexity" evidence="8">
    <location>
        <begin position="240"/>
        <end position="272"/>
    </location>
</feature>
<evidence type="ECO:0000256" key="3">
    <source>
        <dbReference type="ARBA" id="ARBA00022679"/>
    </source>
</evidence>
<dbReference type="PROSITE" id="PS00189">
    <property type="entry name" value="LIPOYL"/>
    <property type="match status" value="1"/>
</dbReference>
<feature type="domain" description="Lipoyl-binding" evidence="9">
    <location>
        <begin position="61"/>
        <end position="140"/>
    </location>
</feature>
<dbReference type="InterPro" id="IPR003016">
    <property type="entry name" value="2-oxoA_DH_lipoyl-BS"/>
</dbReference>
<dbReference type="AlphaFoldDB" id="A0A238FHP8"/>
<dbReference type="Pfam" id="PF00198">
    <property type="entry name" value="2-oxoacid_dh"/>
    <property type="match status" value="1"/>
</dbReference>
<dbReference type="SUPFAM" id="SSF51230">
    <property type="entry name" value="Single hybrid motif"/>
    <property type="match status" value="1"/>
</dbReference>
<evidence type="ECO:0000256" key="1">
    <source>
        <dbReference type="ARBA" id="ARBA00001938"/>
    </source>
</evidence>